<organism evidence="3 4">
    <name type="scientific">Nephila pilipes</name>
    <name type="common">Giant wood spider</name>
    <name type="synonym">Nephila maculata</name>
    <dbReference type="NCBI Taxonomy" id="299642"/>
    <lineage>
        <taxon>Eukaryota</taxon>
        <taxon>Metazoa</taxon>
        <taxon>Ecdysozoa</taxon>
        <taxon>Arthropoda</taxon>
        <taxon>Chelicerata</taxon>
        <taxon>Arachnida</taxon>
        <taxon>Araneae</taxon>
        <taxon>Araneomorphae</taxon>
        <taxon>Entelegynae</taxon>
        <taxon>Araneoidea</taxon>
        <taxon>Nephilidae</taxon>
        <taxon>Nephila</taxon>
    </lineage>
</organism>
<protein>
    <submittedName>
        <fullName evidence="3">Uncharacterized protein</fullName>
    </submittedName>
</protein>
<reference evidence="3" key="1">
    <citation type="submission" date="2020-08" db="EMBL/GenBank/DDBJ databases">
        <title>Multicomponent nature underlies the extraordinary mechanical properties of spider dragline silk.</title>
        <authorList>
            <person name="Kono N."/>
            <person name="Nakamura H."/>
            <person name="Mori M."/>
            <person name="Yoshida Y."/>
            <person name="Ohtoshi R."/>
            <person name="Malay A.D."/>
            <person name="Moran D.A.P."/>
            <person name="Tomita M."/>
            <person name="Numata K."/>
            <person name="Arakawa K."/>
        </authorList>
    </citation>
    <scope>NUCLEOTIDE SEQUENCE</scope>
</reference>
<dbReference type="Proteomes" id="UP000887013">
    <property type="component" value="Unassembled WGS sequence"/>
</dbReference>
<dbReference type="AlphaFoldDB" id="A0A8X6PU30"/>
<keyword evidence="1" id="KW-0175">Coiled coil</keyword>
<dbReference type="OrthoDB" id="6436312at2759"/>
<evidence type="ECO:0000313" key="4">
    <source>
        <dbReference type="Proteomes" id="UP000887013"/>
    </source>
</evidence>
<feature type="compositionally biased region" description="Low complexity" evidence="2">
    <location>
        <begin position="210"/>
        <end position="221"/>
    </location>
</feature>
<dbReference type="EMBL" id="BMAW01023959">
    <property type="protein sequence ID" value="GFT85693.1"/>
    <property type="molecule type" value="Genomic_DNA"/>
</dbReference>
<comment type="caution">
    <text evidence="3">The sequence shown here is derived from an EMBL/GenBank/DDBJ whole genome shotgun (WGS) entry which is preliminary data.</text>
</comment>
<accession>A0A8X6PU30</accession>
<evidence type="ECO:0000313" key="3">
    <source>
        <dbReference type="EMBL" id="GFT85693.1"/>
    </source>
</evidence>
<gene>
    <name evidence="3" type="primary">AVEN_187440_1</name>
    <name evidence="3" type="ORF">NPIL_41881</name>
</gene>
<keyword evidence="4" id="KW-1185">Reference proteome</keyword>
<sequence length="229" mass="27018">MALPSYWISQNRKDLAERAIVSKREKDAARALKCIEVDSYHRNLALKTSKYRNLEDVQGLKASRANDESSVKENLKIAERERLEYRRQKLSHILAVESDQYVKELKAMQENERDKDPWNIMKLKEQIEDLQRKRKEGEQNLFKNLAKEINKKIEFNIEQEKKFLQVKEDLLKEIDDANEKARGDFKSLDEKKQYFLNRFKRFDEELESISAAKSSRPSSSSGRNNLAFS</sequence>
<feature type="region of interest" description="Disordered" evidence="2">
    <location>
        <begin position="210"/>
        <end position="229"/>
    </location>
</feature>
<evidence type="ECO:0000256" key="1">
    <source>
        <dbReference type="SAM" id="Coils"/>
    </source>
</evidence>
<proteinExistence type="predicted"/>
<feature type="coiled-coil region" evidence="1">
    <location>
        <begin position="120"/>
        <end position="191"/>
    </location>
</feature>
<evidence type="ECO:0000256" key="2">
    <source>
        <dbReference type="SAM" id="MobiDB-lite"/>
    </source>
</evidence>
<name>A0A8X6PU30_NEPPI</name>